<sequence length="158" mass="17720">MLHGVHKIKFRKGKDAGRSLVKKALTDFVRHDTLVTPLKKAKVVKGIVDRLVGKAQGKTNADMRILLSMLNDKMLVHKMTHIIAPRMNGRVSGFVTMKRVGVRFGDGADMARLEWIIPPVEVKKPEKVKGEKKELKAPEKVEKKPVKKGEKKVAAKKK</sequence>
<dbReference type="SUPFAM" id="SSF64263">
    <property type="entry name" value="Prokaryotic ribosomal protein L17"/>
    <property type="match status" value="1"/>
</dbReference>
<gene>
    <name evidence="6" type="ORF">A2799_01570</name>
</gene>
<accession>A0A1F7GKW5</accession>
<dbReference type="EMBL" id="MFZH01000007">
    <property type="protein sequence ID" value="OGK19700.1"/>
    <property type="molecule type" value="Genomic_DNA"/>
</dbReference>
<evidence type="ECO:0000256" key="4">
    <source>
        <dbReference type="ARBA" id="ARBA00035494"/>
    </source>
</evidence>
<dbReference type="Gene3D" id="3.90.1030.10">
    <property type="entry name" value="Ribosomal protein L17"/>
    <property type="match status" value="1"/>
</dbReference>
<dbReference type="Proteomes" id="UP000176850">
    <property type="component" value="Unassembled WGS sequence"/>
</dbReference>
<organism evidence="6 7">
    <name type="scientific">Candidatus Roizmanbacteria bacterium RIFCSPHIGHO2_01_FULL_39_24</name>
    <dbReference type="NCBI Taxonomy" id="1802032"/>
    <lineage>
        <taxon>Bacteria</taxon>
        <taxon>Candidatus Roizmaniibacteriota</taxon>
    </lineage>
</organism>
<reference evidence="6 7" key="1">
    <citation type="journal article" date="2016" name="Nat. Commun.">
        <title>Thousands of microbial genomes shed light on interconnected biogeochemical processes in an aquifer system.</title>
        <authorList>
            <person name="Anantharaman K."/>
            <person name="Brown C.T."/>
            <person name="Hug L.A."/>
            <person name="Sharon I."/>
            <person name="Castelle C.J."/>
            <person name="Probst A.J."/>
            <person name="Thomas B.C."/>
            <person name="Singh A."/>
            <person name="Wilkins M.J."/>
            <person name="Karaoz U."/>
            <person name="Brodie E.L."/>
            <person name="Williams K.H."/>
            <person name="Hubbard S.S."/>
            <person name="Banfield J.F."/>
        </authorList>
    </citation>
    <scope>NUCLEOTIDE SEQUENCE [LARGE SCALE GENOMIC DNA]</scope>
</reference>
<proteinExistence type="inferred from homology"/>
<dbReference type="PANTHER" id="PTHR14413:SF16">
    <property type="entry name" value="LARGE RIBOSOMAL SUBUNIT PROTEIN BL17M"/>
    <property type="match status" value="1"/>
</dbReference>
<evidence type="ECO:0000256" key="2">
    <source>
        <dbReference type="ARBA" id="ARBA00022980"/>
    </source>
</evidence>
<evidence type="ECO:0000313" key="6">
    <source>
        <dbReference type="EMBL" id="OGK19700.1"/>
    </source>
</evidence>
<comment type="caution">
    <text evidence="6">The sequence shown here is derived from an EMBL/GenBank/DDBJ whole genome shotgun (WGS) entry which is preliminary data.</text>
</comment>
<dbReference type="GO" id="GO:0006412">
    <property type="term" value="P:translation"/>
    <property type="evidence" value="ECO:0007669"/>
    <property type="project" value="InterPro"/>
</dbReference>
<dbReference type="Pfam" id="PF01196">
    <property type="entry name" value="Ribosomal_L17"/>
    <property type="match status" value="1"/>
</dbReference>
<evidence type="ECO:0000256" key="5">
    <source>
        <dbReference type="SAM" id="MobiDB-lite"/>
    </source>
</evidence>
<feature type="region of interest" description="Disordered" evidence="5">
    <location>
        <begin position="127"/>
        <end position="158"/>
    </location>
</feature>
<name>A0A1F7GKW5_9BACT</name>
<keyword evidence="3" id="KW-0687">Ribonucleoprotein</keyword>
<comment type="similarity">
    <text evidence="1">Belongs to the bacterial ribosomal protein bL17 family.</text>
</comment>
<dbReference type="InterPro" id="IPR000456">
    <property type="entry name" value="Ribosomal_bL17"/>
</dbReference>
<evidence type="ECO:0000256" key="3">
    <source>
        <dbReference type="ARBA" id="ARBA00023274"/>
    </source>
</evidence>
<dbReference type="PANTHER" id="PTHR14413">
    <property type="entry name" value="RIBOSOMAL PROTEIN L17"/>
    <property type="match status" value="1"/>
</dbReference>
<evidence type="ECO:0000313" key="7">
    <source>
        <dbReference type="Proteomes" id="UP000176850"/>
    </source>
</evidence>
<dbReference type="GO" id="GO:0022625">
    <property type="term" value="C:cytosolic large ribosomal subunit"/>
    <property type="evidence" value="ECO:0007669"/>
    <property type="project" value="TreeGrafter"/>
</dbReference>
<dbReference type="GO" id="GO:0003735">
    <property type="term" value="F:structural constituent of ribosome"/>
    <property type="evidence" value="ECO:0007669"/>
    <property type="project" value="InterPro"/>
</dbReference>
<dbReference type="AlphaFoldDB" id="A0A1F7GKW5"/>
<dbReference type="InterPro" id="IPR036373">
    <property type="entry name" value="Ribosomal_bL17_sf"/>
</dbReference>
<evidence type="ECO:0000256" key="1">
    <source>
        <dbReference type="ARBA" id="ARBA00008777"/>
    </source>
</evidence>
<keyword evidence="2" id="KW-0689">Ribosomal protein</keyword>
<protein>
    <recommendedName>
        <fullName evidence="4">50S ribosomal protein L17</fullName>
    </recommendedName>
</protein>